<accession>A0A7Y9E1F8</accession>
<keyword evidence="1" id="KW-0540">Nuclease</keyword>
<dbReference type="SUPFAM" id="SSF88723">
    <property type="entry name" value="PIN domain-like"/>
    <property type="match status" value="1"/>
</dbReference>
<evidence type="ECO:0000256" key="2">
    <source>
        <dbReference type="ARBA" id="ARBA00022723"/>
    </source>
</evidence>
<dbReference type="Pfam" id="PF01850">
    <property type="entry name" value="PIN"/>
    <property type="match status" value="1"/>
</dbReference>
<keyword evidence="3" id="KW-0378">Hydrolase</keyword>
<evidence type="ECO:0000313" key="7">
    <source>
        <dbReference type="Proteomes" id="UP000535890"/>
    </source>
</evidence>
<feature type="domain" description="PIN" evidence="5">
    <location>
        <begin position="4"/>
        <end position="118"/>
    </location>
</feature>
<dbReference type="GO" id="GO:0004518">
    <property type="term" value="F:nuclease activity"/>
    <property type="evidence" value="ECO:0007669"/>
    <property type="project" value="UniProtKB-KW"/>
</dbReference>
<evidence type="ECO:0000259" key="5">
    <source>
        <dbReference type="Pfam" id="PF01850"/>
    </source>
</evidence>
<dbReference type="InterPro" id="IPR052919">
    <property type="entry name" value="TA_system_RNase"/>
</dbReference>
<dbReference type="InterPro" id="IPR029060">
    <property type="entry name" value="PIN-like_dom_sf"/>
</dbReference>
<reference evidence="6 7" key="1">
    <citation type="submission" date="2020-07" db="EMBL/GenBank/DDBJ databases">
        <title>Sequencing the genomes of 1000 actinobacteria strains.</title>
        <authorList>
            <person name="Klenk H.-P."/>
        </authorList>
    </citation>
    <scope>NUCLEOTIDE SEQUENCE [LARGE SCALE GENOMIC DNA]</scope>
    <source>
        <strain evidence="6 7">DSM 45772</strain>
    </source>
</reference>
<organism evidence="6 7">
    <name type="scientific">Actinomycetospora corticicola</name>
    <dbReference type="NCBI Taxonomy" id="663602"/>
    <lineage>
        <taxon>Bacteria</taxon>
        <taxon>Bacillati</taxon>
        <taxon>Actinomycetota</taxon>
        <taxon>Actinomycetes</taxon>
        <taxon>Pseudonocardiales</taxon>
        <taxon>Pseudonocardiaceae</taxon>
        <taxon>Actinomycetospora</taxon>
    </lineage>
</organism>
<dbReference type="RefSeq" id="WP_179796539.1">
    <property type="nucleotide sequence ID" value="NZ_BAABHP010000001.1"/>
</dbReference>
<sequence length="124" mass="13875">MGLLLDTHVLLWWLADAPELSDDLKERLDLDPDVHVSAVTVWEISLKQALGKLTGPSDLPEIVERAGFRPLPVTSRHGIAAGRLPLLHRDPFDRMLVAQALSEGLTLATRDHDVQRYDVDLLRL</sequence>
<dbReference type="GO" id="GO:0016787">
    <property type="term" value="F:hydrolase activity"/>
    <property type="evidence" value="ECO:0007669"/>
    <property type="project" value="UniProtKB-KW"/>
</dbReference>
<gene>
    <name evidence="6" type="ORF">BJ983_005287</name>
</gene>
<keyword evidence="7" id="KW-1185">Reference proteome</keyword>
<protein>
    <submittedName>
        <fullName evidence="6">PIN domain nuclease of toxin-antitoxin system</fullName>
    </submittedName>
</protein>
<name>A0A7Y9E1F8_9PSEU</name>
<keyword evidence="4" id="KW-0460">Magnesium</keyword>
<dbReference type="EMBL" id="JACCBN010000001">
    <property type="protein sequence ID" value="NYD39185.1"/>
    <property type="molecule type" value="Genomic_DNA"/>
</dbReference>
<evidence type="ECO:0000256" key="4">
    <source>
        <dbReference type="ARBA" id="ARBA00022842"/>
    </source>
</evidence>
<dbReference type="PANTHER" id="PTHR36173:SF2">
    <property type="entry name" value="RIBONUCLEASE VAPC16"/>
    <property type="match status" value="1"/>
</dbReference>
<dbReference type="GO" id="GO:0046872">
    <property type="term" value="F:metal ion binding"/>
    <property type="evidence" value="ECO:0007669"/>
    <property type="project" value="UniProtKB-KW"/>
</dbReference>
<dbReference type="Proteomes" id="UP000535890">
    <property type="component" value="Unassembled WGS sequence"/>
</dbReference>
<comment type="caution">
    <text evidence="6">The sequence shown here is derived from an EMBL/GenBank/DDBJ whole genome shotgun (WGS) entry which is preliminary data.</text>
</comment>
<evidence type="ECO:0000256" key="1">
    <source>
        <dbReference type="ARBA" id="ARBA00022722"/>
    </source>
</evidence>
<proteinExistence type="predicted"/>
<dbReference type="InterPro" id="IPR002716">
    <property type="entry name" value="PIN_dom"/>
</dbReference>
<dbReference type="PANTHER" id="PTHR36173">
    <property type="entry name" value="RIBONUCLEASE VAPC16-RELATED"/>
    <property type="match status" value="1"/>
</dbReference>
<dbReference type="AlphaFoldDB" id="A0A7Y9E1F8"/>
<dbReference type="Gene3D" id="3.40.50.1010">
    <property type="entry name" value="5'-nuclease"/>
    <property type="match status" value="1"/>
</dbReference>
<evidence type="ECO:0000256" key="3">
    <source>
        <dbReference type="ARBA" id="ARBA00022801"/>
    </source>
</evidence>
<keyword evidence="2" id="KW-0479">Metal-binding</keyword>
<dbReference type="InterPro" id="IPR041705">
    <property type="entry name" value="PIN_Sll0205"/>
</dbReference>
<evidence type="ECO:0000313" key="6">
    <source>
        <dbReference type="EMBL" id="NYD39185.1"/>
    </source>
</evidence>
<dbReference type="CDD" id="cd09872">
    <property type="entry name" value="PIN_Sll0205-like"/>
    <property type="match status" value="1"/>
</dbReference>